<dbReference type="InterPro" id="IPR029052">
    <property type="entry name" value="Metallo-depent_PP-like"/>
</dbReference>
<accession>A0A7T8BA37</accession>
<protein>
    <submittedName>
        <fullName evidence="2">Metallophosphoesterase</fullName>
    </submittedName>
</protein>
<evidence type="ECO:0000313" key="2">
    <source>
        <dbReference type="EMBL" id="QQO08585.1"/>
    </source>
</evidence>
<evidence type="ECO:0000313" key="3">
    <source>
        <dbReference type="Proteomes" id="UP000595917"/>
    </source>
</evidence>
<dbReference type="SUPFAM" id="SSF56300">
    <property type="entry name" value="Metallo-dependent phosphatases"/>
    <property type="match status" value="1"/>
</dbReference>
<dbReference type="Pfam" id="PF00149">
    <property type="entry name" value="Metallophos"/>
    <property type="match status" value="1"/>
</dbReference>
<evidence type="ECO:0000259" key="1">
    <source>
        <dbReference type="Pfam" id="PF00149"/>
    </source>
</evidence>
<dbReference type="Proteomes" id="UP000595917">
    <property type="component" value="Chromosome"/>
</dbReference>
<gene>
    <name evidence="2" type="ORF">JFL75_16860</name>
</gene>
<dbReference type="KEGG" id="bhc:JFL75_16860"/>
<dbReference type="InterPro" id="IPR004843">
    <property type="entry name" value="Calcineurin-like_PHP"/>
</dbReference>
<dbReference type="GO" id="GO:0016787">
    <property type="term" value="F:hydrolase activity"/>
    <property type="evidence" value="ECO:0007669"/>
    <property type="project" value="InterPro"/>
</dbReference>
<dbReference type="RefSeq" id="WP_215625891.1">
    <property type="nucleotide sequence ID" value="NZ_CP067089.2"/>
</dbReference>
<name>A0A7T8BA37_9SPIR</name>
<reference evidence="2" key="1">
    <citation type="submission" date="2021-01" db="EMBL/GenBank/DDBJ databases">
        <title>Description of Breznakiella homolactica.</title>
        <authorList>
            <person name="Song Y."/>
            <person name="Brune A."/>
        </authorList>
    </citation>
    <scope>NUCLEOTIDE SEQUENCE</scope>
    <source>
        <strain evidence="2">RmG30</strain>
    </source>
</reference>
<organism evidence="2 3">
    <name type="scientific">Breznakiella homolactica</name>
    <dbReference type="NCBI Taxonomy" id="2798577"/>
    <lineage>
        <taxon>Bacteria</taxon>
        <taxon>Pseudomonadati</taxon>
        <taxon>Spirochaetota</taxon>
        <taxon>Spirochaetia</taxon>
        <taxon>Spirochaetales</taxon>
        <taxon>Breznakiellaceae</taxon>
        <taxon>Breznakiella</taxon>
    </lineage>
</organism>
<dbReference type="Gene3D" id="3.60.21.10">
    <property type="match status" value="1"/>
</dbReference>
<proteinExistence type="predicted"/>
<keyword evidence="3" id="KW-1185">Reference proteome</keyword>
<dbReference type="EMBL" id="CP067089">
    <property type="protein sequence ID" value="QQO08585.1"/>
    <property type="molecule type" value="Genomic_DNA"/>
</dbReference>
<sequence>MKILCVSDQIDPLVYTNSIKERFADIDLVLSAGDLPMDYLEFIVSSLNKPVLFVFGNHNLKELRYYRKTFDDHISSAWDTQDLNPKGSGAVHIGSRIIREGDLIIAGLGGSLVYNHGENQFTNFQMNLEILKLIPKMLYYRITKGRFLDILLTHASPEGIHDRPDPCHRGFKAFLWFMRVFKPKYLLHGHIHLYDLSDLRTSQYHETTIINVYSHYLIDTEDKK</sequence>
<feature type="domain" description="Calcineurin-like phosphoesterase" evidence="1">
    <location>
        <begin position="1"/>
        <end position="193"/>
    </location>
</feature>
<dbReference type="AlphaFoldDB" id="A0A7T8BA37"/>